<gene>
    <name evidence="1" type="ORF">Gasu_26650</name>
</gene>
<sequence length="98" mass="11660">MQQKTLNLNSHVYLQKHLNYIVDYLGERIQLYFKCYDEKREESRYDGLNLTELNFLKISFLLTESTVSSITTVCKYFQRKRPNSLTLLQKLGMDDTLV</sequence>
<dbReference type="Gramene" id="EME29877">
    <property type="protein sequence ID" value="EME29877"/>
    <property type="gene ID" value="Gasu_26650"/>
</dbReference>
<protein>
    <submittedName>
        <fullName evidence="1">Uncharacterized protein</fullName>
    </submittedName>
</protein>
<reference evidence="2" key="1">
    <citation type="journal article" date="2013" name="Science">
        <title>Gene transfer from bacteria and archaea facilitated evolution of an extremophilic eukaryote.</title>
        <authorList>
            <person name="Schonknecht G."/>
            <person name="Chen W.H."/>
            <person name="Ternes C.M."/>
            <person name="Barbier G.G."/>
            <person name="Shrestha R.P."/>
            <person name="Stanke M."/>
            <person name="Brautigam A."/>
            <person name="Baker B.J."/>
            <person name="Banfield J.F."/>
            <person name="Garavito R.M."/>
            <person name="Carr K."/>
            <person name="Wilkerson C."/>
            <person name="Rensing S.A."/>
            <person name="Gagneul D."/>
            <person name="Dickenson N.E."/>
            <person name="Oesterhelt C."/>
            <person name="Lercher M.J."/>
            <person name="Weber A.P."/>
        </authorList>
    </citation>
    <scope>NUCLEOTIDE SEQUENCE [LARGE SCALE GENOMIC DNA]</scope>
    <source>
        <strain evidence="2">074W</strain>
    </source>
</reference>
<dbReference type="Proteomes" id="UP000030680">
    <property type="component" value="Unassembled WGS sequence"/>
</dbReference>
<organism evidence="1 2">
    <name type="scientific">Galdieria sulphuraria</name>
    <name type="common">Red alga</name>
    <dbReference type="NCBI Taxonomy" id="130081"/>
    <lineage>
        <taxon>Eukaryota</taxon>
        <taxon>Rhodophyta</taxon>
        <taxon>Bangiophyceae</taxon>
        <taxon>Galdieriales</taxon>
        <taxon>Galdieriaceae</taxon>
        <taxon>Galdieria</taxon>
    </lineage>
</organism>
<dbReference type="AlphaFoldDB" id="M2XIH2"/>
<proteinExistence type="predicted"/>
<dbReference type="RefSeq" id="XP_005706397.1">
    <property type="nucleotide sequence ID" value="XM_005706340.1"/>
</dbReference>
<dbReference type="GeneID" id="17088687"/>
<dbReference type="KEGG" id="gsl:Gasu_26650"/>
<dbReference type="EMBL" id="KB454504">
    <property type="protein sequence ID" value="EME29877.1"/>
    <property type="molecule type" value="Genomic_DNA"/>
</dbReference>
<keyword evidence="2" id="KW-1185">Reference proteome</keyword>
<evidence type="ECO:0000313" key="2">
    <source>
        <dbReference type="Proteomes" id="UP000030680"/>
    </source>
</evidence>
<evidence type="ECO:0000313" key="1">
    <source>
        <dbReference type="EMBL" id="EME29877.1"/>
    </source>
</evidence>
<name>M2XIH2_GALSU</name>
<accession>M2XIH2</accession>